<feature type="compositionally biased region" description="Pro residues" evidence="1">
    <location>
        <begin position="207"/>
        <end position="219"/>
    </location>
</feature>
<feature type="compositionally biased region" description="Polar residues" evidence="1">
    <location>
        <begin position="59"/>
        <end position="102"/>
    </location>
</feature>
<gene>
    <name evidence="2" type="ORF">SLS63_007563</name>
</gene>
<evidence type="ECO:0000313" key="2">
    <source>
        <dbReference type="EMBL" id="KAK7726594.1"/>
    </source>
</evidence>
<proteinExistence type="predicted"/>
<organism evidence="2 3">
    <name type="scientific">Diaporthe eres</name>
    <name type="common">Phomopsis oblonga</name>
    <dbReference type="NCBI Taxonomy" id="83184"/>
    <lineage>
        <taxon>Eukaryota</taxon>
        <taxon>Fungi</taxon>
        <taxon>Dikarya</taxon>
        <taxon>Ascomycota</taxon>
        <taxon>Pezizomycotina</taxon>
        <taxon>Sordariomycetes</taxon>
        <taxon>Sordariomycetidae</taxon>
        <taxon>Diaporthales</taxon>
        <taxon>Diaporthaceae</taxon>
        <taxon>Diaporthe</taxon>
        <taxon>Diaporthe eres species complex</taxon>
    </lineage>
</organism>
<reference evidence="2 3" key="1">
    <citation type="submission" date="2024-02" db="EMBL/GenBank/DDBJ databases">
        <title>De novo assembly and annotation of 12 fungi associated with fruit tree decline syndrome in Ontario, Canada.</title>
        <authorList>
            <person name="Sulman M."/>
            <person name="Ellouze W."/>
            <person name="Ilyukhin E."/>
        </authorList>
    </citation>
    <scope>NUCLEOTIDE SEQUENCE [LARGE SCALE GENOMIC DNA]</scope>
    <source>
        <strain evidence="2 3">M169</strain>
    </source>
</reference>
<feature type="compositionally biased region" description="Basic and acidic residues" evidence="1">
    <location>
        <begin position="173"/>
        <end position="190"/>
    </location>
</feature>
<evidence type="ECO:0000313" key="3">
    <source>
        <dbReference type="Proteomes" id="UP001430848"/>
    </source>
</evidence>
<feature type="region of interest" description="Disordered" evidence="1">
    <location>
        <begin position="173"/>
        <end position="239"/>
    </location>
</feature>
<dbReference type="Proteomes" id="UP001430848">
    <property type="component" value="Unassembled WGS sequence"/>
</dbReference>
<accession>A0ABR1P534</accession>
<sequence length="619" mass="68961">MARGLSKAREAVARLSAANQLRQFRMNVGFAAELPLDGLGVVRDKNSLKRVPLHRPKYRSSSAMERTQSQTGVPGPTSQAGSVMMERTQSQAGVAGPNSQAAGSVMMERTQSQAGVPGPSPQAGPVLMERTQSQVGVPGPSSGAASLMMERTQSQARVPDPNPQEYVDMVTESNRRLEELSPYTPDDRVPDTPMPDLEEETDDKKPPPLPSLPPAPRLPPTRDGEYVPPPGPPKPYNAPILRAKRDASEISVVQVATSEFSVVDPHDFIEALSWSDSVAAQDAQVIRRLREQTTTPLGTLKKLLVPFNLEADIFLAVVDLGGAVIQIIDQRTQEDLRTREQDDGFETSTFVYEFIRALFPDRCPSLRAWSIHFERTAQGPEPLNQPGLVCGRYVNELGRSIQLRSILPFFFEVLRIVCNMPTQKMVDDIALLKRIFALFDGTPSLKTSAVFQRLREESNVMLRDSLKRRVLKALADADKEFRIAVSCTRADSSDRCTPRQLIYVKLHARRHASIAVTQAHSVTGEIMAQYSHIRTLLEEMTARCVMTRSGTHHAMVRNLTAGWFYSKDGRREVWQPEVALNQSRSQGLNALARKLQDMKTELDLWLRLLNQHLDSSKMQ</sequence>
<name>A0ABR1P534_DIAER</name>
<dbReference type="EMBL" id="JAKNSF020000042">
    <property type="protein sequence ID" value="KAK7726594.1"/>
    <property type="molecule type" value="Genomic_DNA"/>
</dbReference>
<comment type="caution">
    <text evidence="2">The sequence shown here is derived from an EMBL/GenBank/DDBJ whole genome shotgun (WGS) entry which is preliminary data.</text>
</comment>
<protein>
    <submittedName>
        <fullName evidence="2">Uncharacterized protein</fullName>
    </submittedName>
</protein>
<feature type="compositionally biased region" description="Pro residues" evidence="1">
    <location>
        <begin position="227"/>
        <end position="236"/>
    </location>
</feature>
<feature type="region of interest" description="Disordered" evidence="1">
    <location>
        <begin position="57"/>
        <end position="126"/>
    </location>
</feature>
<evidence type="ECO:0000256" key="1">
    <source>
        <dbReference type="SAM" id="MobiDB-lite"/>
    </source>
</evidence>
<keyword evidence="3" id="KW-1185">Reference proteome</keyword>